<evidence type="ECO:0000256" key="3">
    <source>
        <dbReference type="ARBA" id="ARBA00022645"/>
    </source>
</evidence>
<accession>C0VXY3</accession>
<evidence type="ECO:0000256" key="10">
    <source>
        <dbReference type="ARBA" id="ARBA00023268"/>
    </source>
</evidence>
<dbReference type="GO" id="GO:0008658">
    <property type="term" value="F:penicillin binding"/>
    <property type="evidence" value="ECO:0007669"/>
    <property type="project" value="InterPro"/>
</dbReference>
<evidence type="ECO:0000256" key="13">
    <source>
        <dbReference type="ARBA" id="ARBA00049902"/>
    </source>
</evidence>
<protein>
    <submittedName>
        <fullName evidence="18">Transglycosylase</fullName>
    </submittedName>
</protein>
<evidence type="ECO:0000256" key="7">
    <source>
        <dbReference type="ARBA" id="ARBA00022801"/>
    </source>
</evidence>
<evidence type="ECO:0000256" key="5">
    <source>
        <dbReference type="ARBA" id="ARBA00022676"/>
    </source>
</evidence>
<dbReference type="Gene3D" id="1.10.3810.10">
    <property type="entry name" value="Biosynthetic peptidoglycan transglycosylase-like"/>
    <property type="match status" value="1"/>
</dbReference>
<evidence type="ECO:0000256" key="12">
    <source>
        <dbReference type="ARBA" id="ARBA00034000"/>
    </source>
</evidence>
<keyword evidence="4" id="KW-0645">Protease</keyword>
<dbReference type="GO" id="GO:0030288">
    <property type="term" value="C:outer membrane-bounded periplasmic space"/>
    <property type="evidence" value="ECO:0007669"/>
    <property type="project" value="TreeGrafter"/>
</dbReference>
<organism evidence="18 19">
    <name type="scientific">Gleimia coleocanis DSM 15436</name>
    <dbReference type="NCBI Taxonomy" id="525245"/>
    <lineage>
        <taxon>Bacteria</taxon>
        <taxon>Bacillati</taxon>
        <taxon>Actinomycetota</taxon>
        <taxon>Actinomycetes</taxon>
        <taxon>Actinomycetales</taxon>
        <taxon>Actinomycetaceae</taxon>
        <taxon>Gleimia</taxon>
    </lineage>
</organism>
<evidence type="ECO:0000256" key="11">
    <source>
        <dbReference type="ARBA" id="ARBA00023316"/>
    </source>
</evidence>
<dbReference type="PANTHER" id="PTHR32282:SF34">
    <property type="entry name" value="PENICILLIN-BINDING PROTEIN 1A"/>
    <property type="match status" value="1"/>
</dbReference>
<dbReference type="PANTHER" id="PTHR32282">
    <property type="entry name" value="BINDING PROTEIN TRANSPEPTIDASE, PUTATIVE-RELATED"/>
    <property type="match status" value="1"/>
</dbReference>
<dbReference type="GO" id="GO:0009252">
    <property type="term" value="P:peptidoglycan biosynthetic process"/>
    <property type="evidence" value="ECO:0007669"/>
    <property type="project" value="UniProtKB-KW"/>
</dbReference>
<dbReference type="GO" id="GO:0008360">
    <property type="term" value="P:regulation of cell shape"/>
    <property type="evidence" value="ECO:0007669"/>
    <property type="project" value="UniProtKB-KW"/>
</dbReference>
<feature type="transmembrane region" description="Helical" evidence="15">
    <location>
        <begin position="124"/>
        <end position="150"/>
    </location>
</feature>
<keyword evidence="5" id="KW-0328">Glycosyltransferase</keyword>
<keyword evidence="7" id="KW-0378">Hydrolase</keyword>
<keyword evidence="6" id="KW-0808">Transferase</keyword>
<feature type="region of interest" description="Disordered" evidence="14">
    <location>
        <begin position="747"/>
        <end position="817"/>
    </location>
</feature>
<dbReference type="GO" id="GO:0071555">
    <property type="term" value="P:cell wall organization"/>
    <property type="evidence" value="ECO:0007669"/>
    <property type="project" value="UniProtKB-KW"/>
</dbReference>
<dbReference type="AlphaFoldDB" id="C0VXY3"/>
<feature type="compositionally biased region" description="Basic and acidic residues" evidence="14">
    <location>
        <begin position="1"/>
        <end position="24"/>
    </location>
</feature>
<gene>
    <name evidence="18" type="ORF">HMPREF0044_0023</name>
</gene>
<dbReference type="GO" id="GO:0009002">
    <property type="term" value="F:serine-type D-Ala-D-Ala carboxypeptidase activity"/>
    <property type="evidence" value="ECO:0007669"/>
    <property type="project" value="UniProtKB-EC"/>
</dbReference>
<evidence type="ECO:0000256" key="14">
    <source>
        <dbReference type="SAM" id="MobiDB-lite"/>
    </source>
</evidence>
<dbReference type="InterPro" id="IPR001264">
    <property type="entry name" value="Glyco_trans_51"/>
</dbReference>
<dbReference type="SUPFAM" id="SSF53955">
    <property type="entry name" value="Lysozyme-like"/>
    <property type="match status" value="1"/>
</dbReference>
<comment type="catalytic activity">
    <reaction evidence="13">
        <text>[GlcNAc-(1-&gt;4)-Mur2Ac(oyl-L-Ala-gamma-D-Glu-L-Lys-D-Ala-D-Ala)](n)-di-trans,octa-cis-undecaprenyl diphosphate + beta-D-GlcNAc-(1-&gt;4)-Mur2Ac(oyl-L-Ala-gamma-D-Glu-L-Lys-D-Ala-D-Ala)-di-trans,octa-cis-undecaprenyl diphosphate = [GlcNAc-(1-&gt;4)-Mur2Ac(oyl-L-Ala-gamma-D-Glu-L-Lys-D-Ala-D-Ala)](n+1)-di-trans,octa-cis-undecaprenyl diphosphate + di-trans,octa-cis-undecaprenyl diphosphate + H(+)</text>
        <dbReference type="Rhea" id="RHEA:23708"/>
        <dbReference type="Rhea" id="RHEA-COMP:9602"/>
        <dbReference type="Rhea" id="RHEA-COMP:9603"/>
        <dbReference type="ChEBI" id="CHEBI:15378"/>
        <dbReference type="ChEBI" id="CHEBI:58405"/>
        <dbReference type="ChEBI" id="CHEBI:60033"/>
        <dbReference type="ChEBI" id="CHEBI:78435"/>
        <dbReference type="EC" id="2.4.99.28"/>
    </reaction>
</comment>
<feature type="domain" description="Glycosyl transferase family 51" evidence="17">
    <location>
        <begin position="174"/>
        <end position="345"/>
    </location>
</feature>
<keyword evidence="10" id="KW-0511">Multifunctional enzyme</keyword>
<dbReference type="GO" id="GO:0008955">
    <property type="term" value="F:peptidoglycan glycosyltransferase activity"/>
    <property type="evidence" value="ECO:0007669"/>
    <property type="project" value="UniProtKB-EC"/>
</dbReference>
<dbReference type="InterPro" id="IPR050396">
    <property type="entry name" value="Glycosyltr_51/Transpeptidase"/>
</dbReference>
<feature type="domain" description="Penicillin-binding protein transpeptidase" evidence="16">
    <location>
        <begin position="439"/>
        <end position="678"/>
    </location>
</feature>
<proteinExistence type="inferred from homology"/>
<keyword evidence="15" id="KW-0812">Transmembrane</keyword>
<dbReference type="Proteomes" id="UP000010301">
    <property type="component" value="Unassembled WGS sequence"/>
</dbReference>
<dbReference type="GO" id="GO:0006508">
    <property type="term" value="P:proteolysis"/>
    <property type="evidence" value="ECO:0007669"/>
    <property type="project" value="UniProtKB-KW"/>
</dbReference>
<dbReference type="SUPFAM" id="SSF56601">
    <property type="entry name" value="beta-lactamase/transpeptidase-like"/>
    <property type="match status" value="1"/>
</dbReference>
<evidence type="ECO:0000313" key="18">
    <source>
        <dbReference type="EMBL" id="EEH64286.1"/>
    </source>
</evidence>
<keyword evidence="8" id="KW-0133">Cell shape</keyword>
<evidence type="ECO:0000256" key="1">
    <source>
        <dbReference type="ARBA" id="ARBA00007090"/>
    </source>
</evidence>
<dbReference type="Pfam" id="PF00912">
    <property type="entry name" value="Transgly"/>
    <property type="match status" value="1"/>
</dbReference>
<comment type="caution">
    <text evidence="18">The sequence shown here is derived from an EMBL/GenBank/DDBJ whole genome shotgun (WGS) entry which is preliminary data.</text>
</comment>
<dbReference type="EMBL" id="ACFG01000004">
    <property type="protein sequence ID" value="EEH64286.1"/>
    <property type="molecule type" value="Genomic_DNA"/>
</dbReference>
<evidence type="ECO:0000256" key="8">
    <source>
        <dbReference type="ARBA" id="ARBA00022960"/>
    </source>
</evidence>
<evidence type="ECO:0000256" key="6">
    <source>
        <dbReference type="ARBA" id="ARBA00022679"/>
    </source>
</evidence>
<dbReference type="eggNOG" id="COG0744">
    <property type="taxonomic scope" value="Bacteria"/>
</dbReference>
<dbReference type="FunFam" id="1.10.3810.10:FF:000001">
    <property type="entry name" value="Penicillin-binding protein 1A"/>
    <property type="match status" value="1"/>
</dbReference>
<keyword evidence="11" id="KW-0961">Cell wall biogenesis/degradation</keyword>
<dbReference type="InterPro" id="IPR001460">
    <property type="entry name" value="PCN-bd_Tpept"/>
</dbReference>
<reference evidence="18 19" key="1">
    <citation type="submission" date="2009-01" db="EMBL/GenBank/DDBJ databases">
        <authorList>
            <person name="Qin X."/>
            <person name="Bachman B."/>
            <person name="Battles P."/>
            <person name="Bell A."/>
            <person name="Bess C."/>
            <person name="Bickham C."/>
            <person name="Chaboub L."/>
            <person name="Chen D."/>
            <person name="Coyle M."/>
            <person name="Deiros D.R."/>
            <person name="Dinh H."/>
            <person name="Forbes L."/>
            <person name="Fowler G."/>
            <person name="Francisco L."/>
            <person name="Fu Q."/>
            <person name="Gubbala S."/>
            <person name="Hale W."/>
            <person name="Han Y."/>
            <person name="Hemphill L."/>
            <person name="Highlander S.K."/>
            <person name="Hirani K."/>
            <person name="Hogues M."/>
            <person name="Jackson L."/>
            <person name="Jakkamsetti A."/>
            <person name="Javaid M."/>
            <person name="Jiang H."/>
            <person name="Korchina V."/>
            <person name="Kovar C."/>
            <person name="Lara F."/>
            <person name="Lee S."/>
            <person name="Mata R."/>
            <person name="Mathew T."/>
            <person name="Moen C."/>
            <person name="Morales K."/>
            <person name="Munidasa M."/>
            <person name="Nazareth L."/>
            <person name="Ngo R."/>
            <person name="Nguyen L."/>
            <person name="Okwuonu G."/>
            <person name="Ongeri F."/>
            <person name="Patil S."/>
            <person name="Petrosino J."/>
            <person name="Pham C."/>
            <person name="Pham P."/>
            <person name="Pu L.-L."/>
            <person name="Puazo M."/>
            <person name="Raj R."/>
            <person name="Reid J."/>
            <person name="Rouhana J."/>
            <person name="Saada N."/>
            <person name="Shang Y."/>
            <person name="Simmons D."/>
            <person name="Thornton R."/>
            <person name="Warren J."/>
            <person name="Weissenberger G."/>
            <person name="Zhang J."/>
            <person name="Zhang L."/>
            <person name="Zhou C."/>
            <person name="Zhu D."/>
            <person name="Muzny D."/>
            <person name="Worley K."/>
            <person name="Gibbs R."/>
        </authorList>
    </citation>
    <scope>NUCLEOTIDE SEQUENCE [LARGE SCALE GENOMIC DNA]</scope>
    <source>
        <strain evidence="18 19">DSM 15436</strain>
    </source>
</reference>
<comment type="similarity">
    <text evidence="1">In the C-terminal section; belongs to the transpeptidase family.</text>
</comment>
<evidence type="ECO:0000256" key="9">
    <source>
        <dbReference type="ARBA" id="ARBA00022984"/>
    </source>
</evidence>
<sequence length="817" mass="88593">MNDSHKPSGLPSRKELQHQRREAELLATQAESSIPQVAHEVNPKSEPQKSADPQASGTQRVSLFSQIKAENTDSASTHSSRVRAVSAVATTVATEAENAEIPRRNNMAAKGKKRKLKASLGKRIFKGFAFTTLLGIILGIAGFSIAYAMIKLPAPGEFALAQNTTVYYADGETEMGTFGELNRKIIDAKQLPEYVGQAVVASEDRSFFTNSGIDLFGIARAAVNNLRGGPLQGGSTLSQQYVERYYLDTTTGYVGKMKEAILALKINRQQSKEEILGNYLNTIYFGRGAYGIEAAAQEYFGHSATELTLSESAMLAGIIPAPSAWDPAVSPDIAKKRFERVLNLMVEDGWITEAERSEATFPEVIEPQVSASFSGTNGYLMQQIRTELVKKAGFTEEQINTGGYKIISTIDKEIQNNALQAVAQIPSGHAENLRVALSAVDPNTGEIVAEYAGADYQKLQSNAVTQDYAMAGSTMKPLGLMGYIAAGGTINDVYNGNSGVEIKDSRTGVVAPKLRNFGNVSYGYINLRYATAKSANSPFVYMNDAMGPEKTVEAAKRLGLSDDVVGFEDNLNNILGSAAVHNIDLTRAYATFANGGVRIDPHIVRQVKDGADDVIYTADTKGERVYSTEEVSEIFPALRDVVQFGSGFNANVLGRPVAGKTGTSEENRSAQFVAFIPQLVTTVSFYQVGPNGETETITPWNGLDQVTGSSIPGQVWANFMIPTVEKYPYADFDWFKQQYRQSKFKKQYVPPVEKEEKPAEPSPEPQKPAEIVKEEDEPAQPKDPAQPEQPVQPDPAPGTGSNDGATPVPVDPNKDKQ</sequence>
<dbReference type="STRING" id="525245.HMPREF0044_0023"/>
<keyword evidence="19" id="KW-1185">Reference proteome</keyword>
<feature type="region of interest" description="Disordered" evidence="14">
    <location>
        <begin position="1"/>
        <end position="59"/>
    </location>
</feature>
<dbReference type="RefSeq" id="WP_006547020.1">
    <property type="nucleotide sequence ID" value="NZ_DS999545.1"/>
</dbReference>
<dbReference type="InterPro" id="IPR036950">
    <property type="entry name" value="PBP_transglycosylase"/>
</dbReference>
<evidence type="ECO:0000256" key="15">
    <source>
        <dbReference type="SAM" id="Phobius"/>
    </source>
</evidence>
<dbReference type="HOGENOM" id="CLU_006354_6_2_11"/>
<keyword evidence="15" id="KW-0472">Membrane</keyword>
<keyword evidence="15" id="KW-1133">Transmembrane helix</keyword>
<name>C0VXY3_9ACTO</name>
<dbReference type="InterPro" id="IPR023346">
    <property type="entry name" value="Lysozyme-like_dom_sf"/>
</dbReference>
<evidence type="ECO:0000313" key="19">
    <source>
        <dbReference type="Proteomes" id="UP000010301"/>
    </source>
</evidence>
<evidence type="ECO:0000259" key="16">
    <source>
        <dbReference type="Pfam" id="PF00905"/>
    </source>
</evidence>
<dbReference type="InterPro" id="IPR012338">
    <property type="entry name" value="Beta-lactam/transpept-like"/>
</dbReference>
<dbReference type="Pfam" id="PF00905">
    <property type="entry name" value="Transpeptidase"/>
    <property type="match status" value="1"/>
</dbReference>
<dbReference type="Gene3D" id="3.40.710.10">
    <property type="entry name" value="DD-peptidase/beta-lactamase superfamily"/>
    <property type="match status" value="1"/>
</dbReference>
<comment type="catalytic activity">
    <reaction evidence="12">
        <text>Preferential cleavage: (Ac)2-L-Lys-D-Ala-|-D-Ala. Also transpeptidation of peptidyl-alanyl moieties that are N-acyl substituents of D-alanine.</text>
        <dbReference type="EC" id="3.4.16.4"/>
    </reaction>
</comment>
<comment type="similarity">
    <text evidence="2">In the N-terminal section; belongs to the glycosyltransferase 51 family.</text>
</comment>
<keyword evidence="3" id="KW-0121">Carboxypeptidase</keyword>
<dbReference type="OrthoDB" id="9766909at2"/>
<evidence type="ECO:0000259" key="17">
    <source>
        <dbReference type="Pfam" id="PF00912"/>
    </source>
</evidence>
<evidence type="ECO:0000256" key="2">
    <source>
        <dbReference type="ARBA" id="ARBA00007739"/>
    </source>
</evidence>
<keyword evidence="9" id="KW-0573">Peptidoglycan synthesis</keyword>
<evidence type="ECO:0000256" key="4">
    <source>
        <dbReference type="ARBA" id="ARBA00022670"/>
    </source>
</evidence>